<dbReference type="EMBL" id="FOPU01000053">
    <property type="protein sequence ID" value="SFI01701.1"/>
    <property type="molecule type" value="Genomic_DNA"/>
</dbReference>
<evidence type="ECO:0000313" key="2">
    <source>
        <dbReference type="EMBL" id="SFI01701.1"/>
    </source>
</evidence>
<dbReference type="STRING" id="34004.SAMN04488021_1537"/>
<evidence type="ECO:0000256" key="1">
    <source>
        <dbReference type="SAM" id="MobiDB-lite"/>
    </source>
</evidence>
<sequence>MRTEKCQISGIRPATYHVTVMQDGERKKMDICEYDDARLTRQQRRASPLESLFGGGDPFKGFFDRARGMMGDAMPRPDRHDRCGQREAICGQLQRADQGHAAEGGRAHAGQRPSRHRHRTAAPCPARQRGGAGGPPRDPSATNRQQEDHGLRIAASSEVLRGDVHGHEPCWVSPPLCEEPASGPWSRRENASAFATRPNGLFWTRATN</sequence>
<organism evidence="2 3">
    <name type="scientific">Paracoccus aminovorans</name>
    <dbReference type="NCBI Taxonomy" id="34004"/>
    <lineage>
        <taxon>Bacteria</taxon>
        <taxon>Pseudomonadati</taxon>
        <taxon>Pseudomonadota</taxon>
        <taxon>Alphaproteobacteria</taxon>
        <taxon>Rhodobacterales</taxon>
        <taxon>Paracoccaceae</taxon>
        <taxon>Paracoccus</taxon>
    </lineage>
</organism>
<keyword evidence="3" id="KW-1185">Reference proteome</keyword>
<dbReference type="Proteomes" id="UP000183635">
    <property type="component" value="Unassembled WGS sequence"/>
</dbReference>
<protein>
    <submittedName>
        <fullName evidence="2">Uncharacterized protein</fullName>
    </submittedName>
</protein>
<reference evidence="2 3" key="1">
    <citation type="submission" date="2016-10" db="EMBL/GenBank/DDBJ databases">
        <authorList>
            <person name="de Groot N.N."/>
        </authorList>
    </citation>
    <scope>NUCLEOTIDE SEQUENCE [LARGE SCALE GENOMIC DNA]</scope>
    <source>
        <strain evidence="2 3">DSM 8537</strain>
    </source>
</reference>
<feature type="region of interest" description="Disordered" evidence="1">
    <location>
        <begin position="94"/>
        <end position="148"/>
    </location>
</feature>
<feature type="compositionally biased region" description="Basic and acidic residues" evidence="1">
    <location>
        <begin position="97"/>
        <end position="106"/>
    </location>
</feature>
<gene>
    <name evidence="2" type="ORF">SAMN04488021_1537</name>
</gene>
<name>A0A1I3EST5_9RHOB</name>
<evidence type="ECO:0000313" key="3">
    <source>
        <dbReference type="Proteomes" id="UP000183635"/>
    </source>
</evidence>
<proteinExistence type="predicted"/>
<dbReference type="AlphaFoldDB" id="A0A1I3EST5"/>
<accession>A0A1I3EST5</accession>